<protein>
    <recommendedName>
        <fullName evidence="3">thymidylate synthase</fullName>
        <ecNumber evidence="3">2.1.1.45</ecNumber>
    </recommendedName>
</protein>
<dbReference type="GO" id="GO:0004799">
    <property type="term" value="F:thymidylate synthase activity"/>
    <property type="evidence" value="ECO:0007669"/>
    <property type="project" value="UniProtKB-EC"/>
</dbReference>
<proteinExistence type="inferred from homology"/>
<dbReference type="SUPFAM" id="SSF53597">
    <property type="entry name" value="Dihydrofolate reductase-like"/>
    <property type="match status" value="1"/>
</dbReference>
<dbReference type="Proteomes" id="UP000241474">
    <property type="component" value="Segment"/>
</dbReference>
<evidence type="ECO:0000256" key="6">
    <source>
        <dbReference type="ARBA" id="ARBA00022727"/>
    </source>
</evidence>
<dbReference type="GO" id="GO:0004146">
    <property type="term" value="F:dihydrofolate reductase activity"/>
    <property type="evidence" value="ECO:0007669"/>
    <property type="project" value="UniProtKB-EC"/>
</dbReference>
<dbReference type="Pfam" id="PF00303">
    <property type="entry name" value="Thymidylat_synt"/>
    <property type="match status" value="1"/>
</dbReference>
<dbReference type="GO" id="GO:0046654">
    <property type="term" value="P:tetrahydrofolate biosynthetic process"/>
    <property type="evidence" value="ECO:0007669"/>
    <property type="project" value="InterPro"/>
</dbReference>
<dbReference type="SUPFAM" id="SSF55831">
    <property type="entry name" value="Thymidylate synthase/dCMP hydroxymethylase"/>
    <property type="match status" value="1"/>
</dbReference>
<dbReference type="Gene3D" id="3.30.572.10">
    <property type="entry name" value="Thymidylate synthase/dCMP hydroxymethylase domain"/>
    <property type="match status" value="1"/>
</dbReference>
<name>A0A0G2Y0T6_MIMIV</name>
<organism evidence="12 13">
    <name type="scientific">Acanthamoeba polyphaga mimivirus</name>
    <name type="common">APMV</name>
    <dbReference type="NCBI Taxonomy" id="212035"/>
    <lineage>
        <taxon>Viruses</taxon>
        <taxon>Varidnaviria</taxon>
        <taxon>Bamfordvirae</taxon>
        <taxon>Nucleocytoviricota</taxon>
        <taxon>Megaviricetes</taxon>
        <taxon>Imitervirales</taxon>
        <taxon>Mimiviridae</taxon>
        <taxon>Megamimivirinae</taxon>
        <taxon>Mimivirus</taxon>
        <taxon>Mimivirus bradfordmassiliense</taxon>
    </lineage>
</organism>
<dbReference type="EMBL" id="KM982401">
    <property type="protein sequence ID" value="AKI79273.1"/>
    <property type="molecule type" value="Genomic_DNA"/>
</dbReference>
<organismHost>
    <name type="scientific">Acanthamoeba polyphaga</name>
    <name type="common">Amoeba</name>
    <dbReference type="NCBI Taxonomy" id="5757"/>
</organismHost>
<comment type="catalytic activity">
    <reaction evidence="9">
        <text>(6S)-5,6,7,8-tetrahydrofolate + NADP(+) = 7,8-dihydrofolate + NADPH + H(+)</text>
        <dbReference type="Rhea" id="RHEA:15009"/>
        <dbReference type="ChEBI" id="CHEBI:15378"/>
        <dbReference type="ChEBI" id="CHEBI:57451"/>
        <dbReference type="ChEBI" id="CHEBI:57453"/>
        <dbReference type="ChEBI" id="CHEBI:57783"/>
        <dbReference type="ChEBI" id="CHEBI:58349"/>
        <dbReference type="EC" id="1.5.1.3"/>
    </reaction>
</comment>
<keyword evidence="4" id="KW-0489">Methyltransferase</keyword>
<dbReference type="Pfam" id="PF00186">
    <property type="entry name" value="DHFR_1"/>
    <property type="match status" value="1"/>
</dbReference>
<dbReference type="CDD" id="cd00351">
    <property type="entry name" value="TS_Pyrimidine_HMase"/>
    <property type="match status" value="1"/>
</dbReference>
<evidence type="ECO:0000256" key="1">
    <source>
        <dbReference type="ARBA" id="ARBA00006900"/>
    </source>
</evidence>
<keyword evidence="5" id="KW-0808">Transferase</keyword>
<feature type="active site" evidence="10">
    <location>
        <position position="435"/>
    </location>
</feature>
<evidence type="ECO:0000313" key="13">
    <source>
        <dbReference type="Proteomes" id="UP000241474"/>
    </source>
</evidence>
<dbReference type="HAMAP" id="MF_00008">
    <property type="entry name" value="Thymidy_synth_bact"/>
    <property type="match status" value="1"/>
</dbReference>
<comment type="similarity">
    <text evidence="1">In the C-terminal section; belongs to the thymidylate synthase family.</text>
</comment>
<dbReference type="PROSITE" id="PS00091">
    <property type="entry name" value="THYMIDYLATE_SYNTHASE"/>
    <property type="match status" value="1"/>
</dbReference>
<evidence type="ECO:0000256" key="3">
    <source>
        <dbReference type="ARBA" id="ARBA00011947"/>
    </source>
</evidence>
<dbReference type="InterPro" id="IPR001796">
    <property type="entry name" value="DHFR_dom"/>
</dbReference>
<dbReference type="PROSITE" id="PS51330">
    <property type="entry name" value="DHFR_2"/>
    <property type="match status" value="1"/>
</dbReference>
<comment type="catalytic activity">
    <reaction evidence="8">
        <text>dUMP + (6R)-5,10-methylene-5,6,7,8-tetrahydrofolate = 7,8-dihydrofolate + dTMP</text>
        <dbReference type="Rhea" id="RHEA:12104"/>
        <dbReference type="ChEBI" id="CHEBI:15636"/>
        <dbReference type="ChEBI" id="CHEBI:57451"/>
        <dbReference type="ChEBI" id="CHEBI:63528"/>
        <dbReference type="ChEBI" id="CHEBI:246422"/>
        <dbReference type="EC" id="2.1.1.45"/>
    </reaction>
</comment>
<evidence type="ECO:0000256" key="5">
    <source>
        <dbReference type="ARBA" id="ARBA00022679"/>
    </source>
</evidence>
<reference evidence="12 13" key="1">
    <citation type="submission" date="2014-10" db="EMBL/GenBank/DDBJ databases">
        <title>Pan-genome analysis of Brazilian lineage A amoebal mimiviruses.</title>
        <authorList>
            <person name="Assis F.L."/>
            <person name="Abrahao J.S."/>
            <person name="Kroon E.G."/>
            <person name="Dornas F.P."/>
            <person name="Andrade K.R."/>
            <person name="Borato P.V.M."/>
            <person name="Pilotto M.R."/>
            <person name="Benamar S."/>
            <person name="LaScola B."/>
            <person name="Colson P."/>
        </authorList>
    </citation>
    <scope>NUCLEOTIDE SEQUENCE [LARGE SCALE GENOMIC DNA]</scope>
    <source>
        <strain evidence="12 13">Oyster</strain>
    </source>
</reference>
<dbReference type="InterPro" id="IPR023451">
    <property type="entry name" value="Thymidate_synth/dCMP_Mease_dom"/>
</dbReference>
<dbReference type="Gene3D" id="3.40.430.10">
    <property type="entry name" value="Dihydrofolate Reductase, subunit A"/>
    <property type="match status" value="1"/>
</dbReference>
<dbReference type="GO" id="GO:0006231">
    <property type="term" value="P:dTMP biosynthetic process"/>
    <property type="evidence" value="ECO:0007669"/>
    <property type="project" value="InterPro"/>
</dbReference>
<dbReference type="InterPro" id="IPR000398">
    <property type="entry name" value="Thymidylate_synthase"/>
</dbReference>
<keyword evidence="7" id="KW-0511">Multifunctional enzyme</keyword>
<dbReference type="PANTHER" id="PTHR11548:SF2">
    <property type="entry name" value="THYMIDYLATE SYNTHASE"/>
    <property type="match status" value="1"/>
</dbReference>
<dbReference type="InterPro" id="IPR020940">
    <property type="entry name" value="Thymidylate_synthase_AS"/>
</dbReference>
<dbReference type="CDD" id="cd00209">
    <property type="entry name" value="DHFR"/>
    <property type="match status" value="1"/>
</dbReference>
<feature type="domain" description="DHFR" evidence="11">
    <location>
        <begin position="3"/>
        <end position="195"/>
    </location>
</feature>
<dbReference type="GO" id="GO:0032259">
    <property type="term" value="P:methylation"/>
    <property type="evidence" value="ECO:0007669"/>
    <property type="project" value="UniProtKB-KW"/>
</dbReference>
<sequence>MKKFNIIAAINNDSIIGVKEYGTFSMPWPYLKDDMNHFRKITTDTGSIESGINAIIVGFNTWQTLPSSYRNIRSRFNIVISRDDETDGQFHKYVKTFDEAIEFASSLTNLNEIFVIGGGVIYDLALKHKLLDKLYLTHVGSNYPIDDNVEKVVHFPLTWSKIEKMCDSNFLELDSEISKHDIGKNIVLKFQEYSVKKELYWAIEYLKNNTNLDNKGIIGDKGATGSKGSNLEQHDYYSTEYFWNFYEFITRKVFDLFNSSNEISIPSEECPENQYIELVKTIMEKGIVKQTRNSITKSIFGYQLKYDLSKGYPIQTIKRSYPKAIFEELMWMIRGQTDVSILQKKGVHVWDKNSSKDFLSKYNLPYEEGDIGPGYGFQMRYWGAEYTDCKTSYQGQGIDQLNKCIESIQNNPHDRRIMINLWNCSDLDKMALAPCHFCYMFGVDLYEVPTTSGKKGRLNCHLVQRSWDVLLGWNTTTAALLTYLIANHCDLDPGILVHSISDAHIYQSHIDSGAISQLLQRKCRKFPNLVIRNKKEKIDDYEFDDLIIENYYPCPSISAEMIA</sequence>
<evidence type="ECO:0000256" key="9">
    <source>
        <dbReference type="ARBA" id="ARBA00048873"/>
    </source>
</evidence>
<dbReference type="InterPro" id="IPR045097">
    <property type="entry name" value="Thymidate_synth/dCMP_Mease"/>
</dbReference>
<dbReference type="PRINTS" id="PR00108">
    <property type="entry name" value="THYMDSNTHASE"/>
</dbReference>
<evidence type="ECO:0000259" key="11">
    <source>
        <dbReference type="PROSITE" id="PS51330"/>
    </source>
</evidence>
<dbReference type="InterPro" id="IPR024072">
    <property type="entry name" value="DHFR-like_dom_sf"/>
</dbReference>
<accession>A0A0G2Y0T6</accession>
<dbReference type="EC" id="2.1.1.45" evidence="3"/>
<evidence type="ECO:0000256" key="7">
    <source>
        <dbReference type="ARBA" id="ARBA00023268"/>
    </source>
</evidence>
<evidence type="ECO:0000256" key="4">
    <source>
        <dbReference type="ARBA" id="ARBA00022603"/>
    </source>
</evidence>
<keyword evidence="6" id="KW-0545">Nucleotide biosynthesis</keyword>
<dbReference type="InterPro" id="IPR036926">
    <property type="entry name" value="Thymidate_synth/dCMP_Mease_sf"/>
</dbReference>
<evidence type="ECO:0000256" key="8">
    <source>
        <dbReference type="ARBA" id="ARBA00047344"/>
    </source>
</evidence>
<evidence type="ECO:0000256" key="10">
    <source>
        <dbReference type="PROSITE-ProRule" id="PRU10016"/>
    </source>
</evidence>
<evidence type="ECO:0000313" key="12">
    <source>
        <dbReference type="EMBL" id="AKI79273.1"/>
    </source>
</evidence>
<evidence type="ECO:0000256" key="2">
    <source>
        <dbReference type="ARBA" id="ARBA00010176"/>
    </source>
</evidence>
<comment type="similarity">
    <text evidence="2">In the N-terminal section; belongs to the dihydrofolate reductase family.</text>
</comment>
<dbReference type="PANTHER" id="PTHR11548">
    <property type="entry name" value="THYMIDYLATE SYNTHASE 1"/>
    <property type="match status" value="1"/>
</dbReference>
<dbReference type="NCBIfam" id="TIGR03284">
    <property type="entry name" value="thym_sym"/>
    <property type="match status" value="1"/>
</dbReference>